<dbReference type="RefSeq" id="WP_106288118.1">
    <property type="nucleotide sequence ID" value="NZ_CAWNTC010000250.1"/>
</dbReference>
<keyword evidence="8" id="KW-1185">Reference proteome</keyword>
<protein>
    <submittedName>
        <fullName evidence="7">TspO protein</fullName>
    </submittedName>
</protein>
<dbReference type="InterPro" id="IPR038330">
    <property type="entry name" value="TspO/MBR-related_sf"/>
</dbReference>
<dbReference type="CDD" id="cd15904">
    <property type="entry name" value="TSPO_MBR"/>
    <property type="match status" value="1"/>
</dbReference>
<feature type="transmembrane region" description="Helical" evidence="6">
    <location>
        <begin position="6"/>
        <end position="22"/>
    </location>
</feature>
<reference evidence="7 8" key="2">
    <citation type="submission" date="2018-03" db="EMBL/GenBank/DDBJ databases">
        <title>The ancient ancestry and fast evolution of plastids.</title>
        <authorList>
            <person name="Moore K.R."/>
            <person name="Magnabosco C."/>
            <person name="Momper L."/>
            <person name="Gold D.A."/>
            <person name="Bosak T."/>
            <person name="Fournier G.P."/>
        </authorList>
    </citation>
    <scope>NUCLEOTIDE SEQUENCE [LARGE SCALE GENOMIC DNA]</scope>
    <source>
        <strain evidence="7 8">CCAP 1448/3</strain>
    </source>
</reference>
<proteinExistence type="inferred from homology"/>
<dbReference type="AlphaFoldDB" id="A0A2T1C625"/>
<gene>
    <name evidence="7" type="ORF">C7B64_07960</name>
</gene>
<reference evidence="7 8" key="1">
    <citation type="submission" date="2018-02" db="EMBL/GenBank/DDBJ databases">
        <authorList>
            <person name="Cohen D.B."/>
            <person name="Kent A.D."/>
        </authorList>
    </citation>
    <scope>NUCLEOTIDE SEQUENCE [LARGE SCALE GENOMIC DNA]</scope>
    <source>
        <strain evidence="7 8">CCAP 1448/3</strain>
    </source>
</reference>
<feature type="transmembrane region" description="Helical" evidence="6">
    <location>
        <begin position="105"/>
        <end position="124"/>
    </location>
</feature>
<evidence type="ECO:0000313" key="7">
    <source>
        <dbReference type="EMBL" id="PSB03583.1"/>
    </source>
</evidence>
<feature type="transmembrane region" description="Helical" evidence="6">
    <location>
        <begin position="74"/>
        <end position="93"/>
    </location>
</feature>
<evidence type="ECO:0000256" key="6">
    <source>
        <dbReference type="SAM" id="Phobius"/>
    </source>
</evidence>
<feature type="transmembrane region" description="Helical" evidence="6">
    <location>
        <begin position="43"/>
        <end position="62"/>
    </location>
</feature>
<evidence type="ECO:0000256" key="5">
    <source>
        <dbReference type="ARBA" id="ARBA00023136"/>
    </source>
</evidence>
<dbReference type="EMBL" id="PVWJ01000029">
    <property type="protein sequence ID" value="PSB03583.1"/>
    <property type="molecule type" value="Genomic_DNA"/>
</dbReference>
<dbReference type="PANTHER" id="PTHR10057:SF0">
    <property type="entry name" value="TRANSLOCATOR PROTEIN"/>
    <property type="match status" value="1"/>
</dbReference>
<name>A0A2T1C625_9CYAN</name>
<evidence type="ECO:0000256" key="4">
    <source>
        <dbReference type="ARBA" id="ARBA00022989"/>
    </source>
</evidence>
<sequence length="159" mass="17889">MFSSWMVIGAIAFVVALGANIIRPADVKWFKRLRRPQWLTFESLIPVIWTVIFICGAWSAYIVWEANPGNSNTWFLMGFYLLLEVVTIAYTPVTFWSQNLKAGTITGGLGAILALILAVLVWSVSRWATALLLPYLLWSPIGTYTTWVMDKINSQVENG</sequence>
<evidence type="ECO:0000256" key="3">
    <source>
        <dbReference type="ARBA" id="ARBA00022692"/>
    </source>
</evidence>
<evidence type="ECO:0000313" key="8">
    <source>
        <dbReference type="Proteomes" id="UP000238762"/>
    </source>
</evidence>
<comment type="subcellular location">
    <subcellularLocation>
        <location evidence="1">Membrane</location>
        <topology evidence="1">Multi-pass membrane protein</topology>
    </subcellularLocation>
</comment>
<keyword evidence="5 6" id="KW-0472">Membrane</keyword>
<comment type="similarity">
    <text evidence="2">Belongs to the TspO/BZRP family.</text>
</comment>
<dbReference type="PANTHER" id="PTHR10057">
    <property type="entry name" value="PERIPHERAL-TYPE BENZODIAZEPINE RECEPTOR"/>
    <property type="match status" value="1"/>
</dbReference>
<dbReference type="GO" id="GO:0016020">
    <property type="term" value="C:membrane"/>
    <property type="evidence" value="ECO:0007669"/>
    <property type="project" value="UniProtKB-SubCell"/>
</dbReference>
<organism evidence="7 8">
    <name type="scientific">Merismopedia glauca CCAP 1448/3</name>
    <dbReference type="NCBI Taxonomy" id="1296344"/>
    <lineage>
        <taxon>Bacteria</taxon>
        <taxon>Bacillati</taxon>
        <taxon>Cyanobacteriota</taxon>
        <taxon>Cyanophyceae</taxon>
        <taxon>Synechococcales</taxon>
        <taxon>Merismopediaceae</taxon>
        <taxon>Merismopedia</taxon>
    </lineage>
</organism>
<dbReference type="InterPro" id="IPR004307">
    <property type="entry name" value="TspO_MBR"/>
</dbReference>
<accession>A0A2T1C625</accession>
<dbReference type="OrthoDB" id="529996at2"/>
<keyword evidence="3 6" id="KW-0812">Transmembrane</keyword>
<feature type="transmembrane region" description="Helical" evidence="6">
    <location>
        <begin position="130"/>
        <end position="149"/>
    </location>
</feature>
<dbReference type="Proteomes" id="UP000238762">
    <property type="component" value="Unassembled WGS sequence"/>
</dbReference>
<dbReference type="PIRSF" id="PIRSF005859">
    <property type="entry name" value="PBR"/>
    <property type="match status" value="1"/>
</dbReference>
<evidence type="ECO:0000256" key="2">
    <source>
        <dbReference type="ARBA" id="ARBA00007524"/>
    </source>
</evidence>
<dbReference type="GO" id="GO:0033013">
    <property type="term" value="P:tetrapyrrole metabolic process"/>
    <property type="evidence" value="ECO:0007669"/>
    <property type="project" value="UniProtKB-ARBA"/>
</dbReference>
<evidence type="ECO:0000256" key="1">
    <source>
        <dbReference type="ARBA" id="ARBA00004141"/>
    </source>
</evidence>
<dbReference type="Pfam" id="PF03073">
    <property type="entry name" value="TspO_MBR"/>
    <property type="match status" value="1"/>
</dbReference>
<dbReference type="Gene3D" id="1.20.1260.100">
    <property type="entry name" value="TspO/MBR protein"/>
    <property type="match status" value="1"/>
</dbReference>
<keyword evidence="4 6" id="KW-1133">Transmembrane helix</keyword>
<comment type="caution">
    <text evidence="7">The sequence shown here is derived from an EMBL/GenBank/DDBJ whole genome shotgun (WGS) entry which is preliminary data.</text>
</comment>